<dbReference type="PANTHER" id="PTHR34979:SF1">
    <property type="entry name" value="INNER MEMBRANE PROTEIN YGAZ"/>
    <property type="match status" value="1"/>
</dbReference>
<dbReference type="Pfam" id="PF03591">
    <property type="entry name" value="AzlC"/>
    <property type="match status" value="1"/>
</dbReference>
<evidence type="ECO:0000256" key="2">
    <source>
        <dbReference type="ARBA" id="ARBA00010735"/>
    </source>
</evidence>
<proteinExistence type="inferred from homology"/>
<dbReference type="GeneID" id="49635094"/>
<evidence type="ECO:0000313" key="10">
    <source>
        <dbReference type="Proteomes" id="UP000272690"/>
    </source>
</evidence>
<gene>
    <name evidence="9" type="ORF">NCTC5906_00671</name>
</gene>
<dbReference type="GO" id="GO:1903785">
    <property type="term" value="P:L-valine transmembrane transport"/>
    <property type="evidence" value="ECO:0007669"/>
    <property type="project" value="TreeGrafter"/>
</dbReference>
<evidence type="ECO:0000313" key="9">
    <source>
        <dbReference type="EMBL" id="VEF41868.1"/>
    </source>
</evidence>
<dbReference type="InterPro" id="IPR011606">
    <property type="entry name" value="Brnchd-chn_aa_trnsp_permease"/>
</dbReference>
<feature type="transmembrane region" description="Helical" evidence="8">
    <location>
        <begin position="51"/>
        <end position="73"/>
    </location>
</feature>
<accession>A0A448F7H6</accession>
<feature type="transmembrane region" description="Helical" evidence="8">
    <location>
        <begin position="171"/>
        <end position="188"/>
    </location>
</feature>
<dbReference type="PANTHER" id="PTHR34979">
    <property type="entry name" value="INNER MEMBRANE PROTEIN YGAZ"/>
    <property type="match status" value="1"/>
</dbReference>
<feature type="transmembrane region" description="Helical" evidence="8">
    <location>
        <begin position="20"/>
        <end position="39"/>
    </location>
</feature>
<evidence type="ECO:0000256" key="5">
    <source>
        <dbReference type="ARBA" id="ARBA00022692"/>
    </source>
</evidence>
<evidence type="ECO:0000256" key="1">
    <source>
        <dbReference type="ARBA" id="ARBA00004651"/>
    </source>
</evidence>
<comment type="subcellular location">
    <subcellularLocation>
        <location evidence="1">Cell membrane</location>
        <topology evidence="1">Multi-pass membrane protein</topology>
    </subcellularLocation>
</comment>
<keyword evidence="3" id="KW-0813">Transport</keyword>
<dbReference type="Proteomes" id="UP000272690">
    <property type="component" value="Chromosome"/>
</dbReference>
<feature type="transmembrane region" description="Helical" evidence="8">
    <location>
        <begin position="139"/>
        <end position="159"/>
    </location>
</feature>
<dbReference type="EMBL" id="LR134327">
    <property type="protein sequence ID" value="VEF41868.1"/>
    <property type="molecule type" value="Genomic_DNA"/>
</dbReference>
<feature type="transmembrane region" description="Helical" evidence="8">
    <location>
        <begin position="200"/>
        <end position="227"/>
    </location>
</feature>
<evidence type="ECO:0000256" key="4">
    <source>
        <dbReference type="ARBA" id="ARBA00022475"/>
    </source>
</evidence>
<keyword evidence="5 8" id="KW-0812">Transmembrane</keyword>
<keyword evidence="4" id="KW-1003">Cell membrane</keyword>
<dbReference type="RefSeq" id="WP_050332750.1">
    <property type="nucleotide sequence ID" value="NZ_AEWB02000014.1"/>
</dbReference>
<evidence type="ECO:0000256" key="3">
    <source>
        <dbReference type="ARBA" id="ARBA00022448"/>
    </source>
</evidence>
<evidence type="ECO:0000256" key="7">
    <source>
        <dbReference type="ARBA" id="ARBA00023136"/>
    </source>
</evidence>
<protein>
    <submittedName>
        <fullName evidence="9">Azaleucine resistance protein AzlC</fullName>
    </submittedName>
</protein>
<keyword evidence="7 8" id="KW-0472">Membrane</keyword>
<reference evidence="9 10" key="1">
    <citation type="submission" date="2018-12" db="EMBL/GenBank/DDBJ databases">
        <authorList>
            <consortium name="Pathogen Informatics"/>
        </authorList>
    </citation>
    <scope>NUCLEOTIDE SEQUENCE [LARGE SCALE GENOMIC DNA]</scope>
    <source>
        <strain evidence="9 10">NCTC5906</strain>
    </source>
</reference>
<comment type="similarity">
    <text evidence="2">Belongs to the AzlC family.</text>
</comment>
<evidence type="ECO:0000256" key="8">
    <source>
        <dbReference type="SAM" id="Phobius"/>
    </source>
</evidence>
<dbReference type="AlphaFoldDB" id="A0A448F7H6"/>
<dbReference type="OrthoDB" id="3181706at2"/>
<evidence type="ECO:0000256" key="6">
    <source>
        <dbReference type="ARBA" id="ARBA00022989"/>
    </source>
</evidence>
<name>A0A448F7H6_AGGAP</name>
<organism evidence="9 10">
    <name type="scientific">Aggregatibacter aphrophilus ATCC 33389</name>
    <dbReference type="NCBI Taxonomy" id="985008"/>
    <lineage>
        <taxon>Bacteria</taxon>
        <taxon>Pseudomonadati</taxon>
        <taxon>Pseudomonadota</taxon>
        <taxon>Gammaproteobacteria</taxon>
        <taxon>Pasteurellales</taxon>
        <taxon>Pasteurellaceae</taxon>
        <taxon>Aggregatibacter</taxon>
    </lineage>
</organism>
<dbReference type="GO" id="GO:0005886">
    <property type="term" value="C:plasma membrane"/>
    <property type="evidence" value="ECO:0007669"/>
    <property type="project" value="UniProtKB-SubCell"/>
</dbReference>
<sequence length="243" mass="27234">MSDVKTNSHPIWAAAKAALPYSAPMLAGFLFLGVAYGIYMKALGFSFWYPVLMALLIYGGSVEFIIAGALSLAFAPLNALLITLMVSGRQLFYSISMLEKYGKSLGKKRPYLIATLVDESFSLNYMAKVPSHIDRGWYMFFVSFYLHMYWMIGAGLGNLFGNIIPFDLKGIEFAMTALFLVIFAENWAQEKSHESSLLGLAIAAISLIVFGREYFLLPTLIGIWTVLTFRRPKLSSRLERIEE</sequence>
<dbReference type="GeneID" id="48247469"/>
<keyword evidence="6 8" id="KW-1133">Transmembrane helix</keyword>